<reference evidence="3" key="1">
    <citation type="submission" date="2020-03" db="EMBL/GenBank/DDBJ databases">
        <authorList>
            <person name="Weist P."/>
        </authorList>
    </citation>
    <scope>NUCLEOTIDE SEQUENCE</scope>
</reference>
<feature type="compositionally biased region" description="Low complexity" evidence="1">
    <location>
        <begin position="389"/>
        <end position="402"/>
    </location>
</feature>
<feature type="signal peptide" evidence="2">
    <location>
        <begin position="1"/>
        <end position="36"/>
    </location>
</feature>
<feature type="region of interest" description="Disordered" evidence="1">
    <location>
        <begin position="37"/>
        <end position="151"/>
    </location>
</feature>
<accession>A0A9N7YHW3</accession>
<dbReference type="EMBL" id="CADEAL010000872">
    <property type="protein sequence ID" value="CAB1426258.1"/>
    <property type="molecule type" value="Genomic_DNA"/>
</dbReference>
<keyword evidence="2" id="KW-0732">Signal</keyword>
<feature type="compositionally biased region" description="Polar residues" evidence="1">
    <location>
        <begin position="227"/>
        <end position="241"/>
    </location>
</feature>
<sequence>MTVNLAPRSRHVSSSLSLFAAVMLCIVCSDAARASASPISSQANSGVRQNFRSSLFPSNDQHRPLSTGRLSPEPGTSSGTEMGRKSGEALSITSHQSNPPWYTGGSFSYNPNSPDRRQQSRGELNRAPKGHSSAINALDTSAFRSNPRSETVAQRLSVTDFSLRLNPMTSGDTSRPKMVQSHPLKDSQASSMVTGKDRTLEKFVPAPQAVSQDDYATSREKDPGGNSVLTASGSDQASVVSPPSPFTSGLKDVQPLLPESFASPEMNPDPTEVTAKARSGFTARPLEGAKPAVREPSRRATRWQGVDIVSSQTWPPKRINTWKKDTGDVEAESDSPSPRSQKEQSSEDVKPKYEHSRFTPDKYKKKPSLYTFMGFQSLQDKVGSPHWNSITAATPTSTDSSSYLPSAAGLHLESSPTTEPRTHDKTKPVVTRARQFYRTPGRTGIGKRVLAKPDESQNLSGSSFPANDTVDVAIAGRPKTPMTPADKKDSFPRAPAEARQEEGPNSWTSDDRVLSGKNTSRGAKDEEGDFSRIEEKTLGIQSRASEAGMKTVDDSLANEGSGSGAFSGSDVLSADRPQSQSLTEDLLEFDYLRTATGNISFREGGGGASGARCKPGSQCPNRSIHTDLTLHLFPVSQLVLNLQVWESMGPQSEDEEEEEEGGRAVEGG</sequence>
<evidence type="ECO:0000256" key="1">
    <source>
        <dbReference type="SAM" id="MobiDB-lite"/>
    </source>
</evidence>
<feature type="region of interest" description="Disordered" evidence="1">
    <location>
        <begin position="381"/>
        <end position="580"/>
    </location>
</feature>
<feature type="compositionally biased region" description="Basic and acidic residues" evidence="1">
    <location>
        <begin position="522"/>
        <end position="537"/>
    </location>
</feature>
<gene>
    <name evidence="3" type="ORF">PLEPLA_LOCUS14193</name>
</gene>
<feature type="compositionally biased region" description="Basic and acidic residues" evidence="1">
    <location>
        <begin position="340"/>
        <end position="362"/>
    </location>
</feature>
<feature type="compositionally biased region" description="Basic and acidic residues" evidence="1">
    <location>
        <begin position="485"/>
        <end position="502"/>
    </location>
</feature>
<feature type="compositionally biased region" description="Polar residues" evidence="1">
    <location>
        <begin position="133"/>
        <end position="151"/>
    </location>
</feature>
<comment type="caution">
    <text evidence="3">The sequence shown here is derived from an EMBL/GenBank/DDBJ whole genome shotgun (WGS) entry which is preliminary data.</text>
</comment>
<protein>
    <submittedName>
        <fullName evidence="3">Uncharacterized protein</fullName>
    </submittedName>
</protein>
<feature type="compositionally biased region" description="Polar residues" evidence="1">
    <location>
        <begin position="91"/>
        <end position="113"/>
    </location>
</feature>
<organism evidence="3 4">
    <name type="scientific">Pleuronectes platessa</name>
    <name type="common">European plaice</name>
    <dbReference type="NCBI Taxonomy" id="8262"/>
    <lineage>
        <taxon>Eukaryota</taxon>
        <taxon>Metazoa</taxon>
        <taxon>Chordata</taxon>
        <taxon>Craniata</taxon>
        <taxon>Vertebrata</taxon>
        <taxon>Euteleostomi</taxon>
        <taxon>Actinopterygii</taxon>
        <taxon>Neopterygii</taxon>
        <taxon>Teleostei</taxon>
        <taxon>Neoteleostei</taxon>
        <taxon>Acanthomorphata</taxon>
        <taxon>Carangaria</taxon>
        <taxon>Pleuronectiformes</taxon>
        <taxon>Pleuronectoidei</taxon>
        <taxon>Pleuronectidae</taxon>
        <taxon>Pleuronectes</taxon>
    </lineage>
</organism>
<dbReference type="AlphaFoldDB" id="A0A9N7YHW3"/>
<evidence type="ECO:0000313" key="3">
    <source>
        <dbReference type="EMBL" id="CAB1426258.1"/>
    </source>
</evidence>
<dbReference type="Proteomes" id="UP001153269">
    <property type="component" value="Unassembled WGS sequence"/>
</dbReference>
<evidence type="ECO:0000313" key="4">
    <source>
        <dbReference type="Proteomes" id="UP001153269"/>
    </source>
</evidence>
<proteinExistence type="predicted"/>
<feature type="compositionally biased region" description="Polar residues" evidence="1">
    <location>
        <begin position="37"/>
        <end position="59"/>
    </location>
</feature>
<name>A0A9N7YHW3_PLEPL</name>
<feature type="region of interest" description="Disordered" evidence="1">
    <location>
        <begin position="163"/>
        <end position="364"/>
    </location>
</feature>
<feature type="region of interest" description="Disordered" evidence="1">
    <location>
        <begin position="646"/>
        <end position="668"/>
    </location>
</feature>
<feature type="compositionally biased region" description="Basic and acidic residues" evidence="1">
    <location>
        <begin position="114"/>
        <end position="126"/>
    </location>
</feature>
<evidence type="ECO:0000256" key="2">
    <source>
        <dbReference type="SAM" id="SignalP"/>
    </source>
</evidence>
<feature type="compositionally biased region" description="Polar residues" evidence="1">
    <location>
        <begin position="456"/>
        <end position="466"/>
    </location>
</feature>
<keyword evidence="4" id="KW-1185">Reference proteome</keyword>
<feature type="chain" id="PRO_5040479600" evidence="2">
    <location>
        <begin position="37"/>
        <end position="668"/>
    </location>
</feature>